<gene>
    <name evidence="9 11" type="primary">lnt</name>
    <name evidence="11" type="ORF">EVB00_00850</name>
</gene>
<dbReference type="InterPro" id="IPR003010">
    <property type="entry name" value="C-N_Hydrolase"/>
</dbReference>
<dbReference type="AlphaFoldDB" id="A0A520MBM8"/>
<evidence type="ECO:0000256" key="2">
    <source>
        <dbReference type="ARBA" id="ARBA00010065"/>
    </source>
</evidence>
<comment type="function">
    <text evidence="9">Catalyzes the phospholipid dependent N-acylation of the N-terminal cysteine of apolipoprotein, the last step in lipoprotein maturation.</text>
</comment>
<dbReference type="Pfam" id="PF00795">
    <property type="entry name" value="CN_hydrolase"/>
    <property type="match status" value="1"/>
</dbReference>
<sequence>MESAFFPNKVKQSFNYLIPLIFGGIGVLAFAPFSLKFLIIPSYSYLICSLLLDAKDSYKRTLVMWTIGHWGIGVSWIIVSVYYYGNIGYIASSIVYMLFLILILLFAVAPIRLFKIKKEYPLNLHSALYISSVFILLELSRDFYFGGFPWLVPGTVGIDTILSIAFPLIGVAGVSFVIYLLSAVIAMSWNNNRKISYVFLTLSFLILIPSNPHTEEAGETTLKISLVQPSLDPQLKFNRGYKTEIEGALLTLTNKIQNESDLIIWPEVELPYSYNSKQFKELKNKINPSTELITGIWLFEENKLYNSLISIKSDEIYKKRHLVPFGEYIPFKSILNPLLNYFGAPISDISPGTSNQEPISINNDIKAAPLICYDIVFANDVRKAVKSSDFIINISNDSWFGGSLGPYQHLEIARIRAIENNRWIARSTNDGFTAFINNKGTIVSLMPKYQQGSLTNEISLIKSSTIYSEYGYYVTYLFSIIYIFITLSLYLWSKLRN</sequence>
<dbReference type="SUPFAM" id="SSF56317">
    <property type="entry name" value="Carbon-nitrogen hydrolase"/>
    <property type="match status" value="1"/>
</dbReference>
<reference evidence="11 12" key="1">
    <citation type="submission" date="2019-02" db="EMBL/GenBank/DDBJ databases">
        <title>Prokaryotic population dynamics and viral predation in marine succession experiment using metagenomics: the confinement effect.</title>
        <authorList>
            <person name="Haro-Moreno J.M."/>
            <person name="Rodriguez-Valera F."/>
            <person name="Lopez-Perez M."/>
        </authorList>
    </citation>
    <scope>NUCLEOTIDE SEQUENCE [LARGE SCALE GENOMIC DNA]</scope>
    <source>
        <strain evidence="11">MED-G167</strain>
    </source>
</reference>
<dbReference type="PROSITE" id="PS50263">
    <property type="entry name" value="CN_HYDROLASE"/>
    <property type="match status" value="1"/>
</dbReference>
<dbReference type="EC" id="2.3.1.269" evidence="9"/>
<name>A0A520MBM8_9GAMM</name>
<evidence type="ECO:0000256" key="1">
    <source>
        <dbReference type="ARBA" id="ARBA00004651"/>
    </source>
</evidence>
<comment type="catalytic activity">
    <reaction evidence="9">
        <text>N-terminal S-1,2-diacyl-sn-glyceryl-L-cysteinyl-[lipoprotein] + a glycerophospholipid = N-acyl-S-1,2-diacyl-sn-glyceryl-L-cysteinyl-[lipoprotein] + a 2-acyl-sn-glycero-3-phospholipid + H(+)</text>
        <dbReference type="Rhea" id="RHEA:48228"/>
        <dbReference type="Rhea" id="RHEA-COMP:14681"/>
        <dbReference type="Rhea" id="RHEA-COMP:14684"/>
        <dbReference type="ChEBI" id="CHEBI:15378"/>
        <dbReference type="ChEBI" id="CHEBI:136912"/>
        <dbReference type="ChEBI" id="CHEBI:140656"/>
        <dbReference type="ChEBI" id="CHEBI:140657"/>
        <dbReference type="ChEBI" id="CHEBI:140660"/>
        <dbReference type="EC" id="2.3.1.269"/>
    </reaction>
</comment>
<dbReference type="Pfam" id="PF20154">
    <property type="entry name" value="LNT_N"/>
    <property type="match status" value="1"/>
</dbReference>
<evidence type="ECO:0000256" key="3">
    <source>
        <dbReference type="ARBA" id="ARBA00022475"/>
    </source>
</evidence>
<evidence type="ECO:0000256" key="6">
    <source>
        <dbReference type="ARBA" id="ARBA00022989"/>
    </source>
</evidence>
<protein>
    <recommendedName>
        <fullName evidence="9">Apolipoprotein N-acyltransferase</fullName>
        <shortName evidence="9">ALP N-acyltransferase</shortName>
        <ecNumber evidence="9">2.3.1.269</ecNumber>
    </recommendedName>
</protein>
<keyword evidence="8 9" id="KW-0012">Acyltransferase</keyword>
<keyword evidence="6 9" id="KW-1133">Transmembrane helix</keyword>
<dbReference type="NCBIfam" id="TIGR00546">
    <property type="entry name" value="lnt"/>
    <property type="match status" value="1"/>
</dbReference>
<dbReference type="InterPro" id="IPR045378">
    <property type="entry name" value="LNT_N"/>
</dbReference>
<feature type="transmembrane region" description="Helical" evidence="9">
    <location>
        <begin position="120"/>
        <end position="140"/>
    </location>
</feature>
<dbReference type="PANTHER" id="PTHR38686">
    <property type="entry name" value="APOLIPOPROTEIN N-ACYLTRANSFERASE"/>
    <property type="match status" value="1"/>
</dbReference>
<dbReference type="GO" id="GO:0005886">
    <property type="term" value="C:plasma membrane"/>
    <property type="evidence" value="ECO:0007669"/>
    <property type="project" value="UniProtKB-SubCell"/>
</dbReference>
<feature type="transmembrane region" description="Helical" evidence="9">
    <location>
        <begin position="89"/>
        <end position="108"/>
    </location>
</feature>
<evidence type="ECO:0000256" key="7">
    <source>
        <dbReference type="ARBA" id="ARBA00023136"/>
    </source>
</evidence>
<organism evidence="11 12">
    <name type="scientific">SAR86 cluster bacterium</name>
    <dbReference type="NCBI Taxonomy" id="2030880"/>
    <lineage>
        <taxon>Bacteria</taxon>
        <taxon>Pseudomonadati</taxon>
        <taxon>Pseudomonadota</taxon>
        <taxon>Gammaproteobacteria</taxon>
        <taxon>SAR86 cluster</taxon>
    </lineage>
</organism>
<accession>A0A520MBM8</accession>
<feature type="transmembrane region" description="Helical" evidence="9">
    <location>
        <begin position="160"/>
        <end position="183"/>
    </location>
</feature>
<dbReference type="CDD" id="cd07571">
    <property type="entry name" value="ALP_N-acyl_transferase"/>
    <property type="match status" value="1"/>
</dbReference>
<comment type="caution">
    <text evidence="11">The sequence shown here is derived from an EMBL/GenBank/DDBJ whole genome shotgun (WGS) entry which is preliminary data.</text>
</comment>
<dbReference type="EMBL" id="SHBM01000006">
    <property type="protein sequence ID" value="RZO18635.1"/>
    <property type="molecule type" value="Genomic_DNA"/>
</dbReference>
<evidence type="ECO:0000259" key="10">
    <source>
        <dbReference type="PROSITE" id="PS50263"/>
    </source>
</evidence>
<dbReference type="GO" id="GO:0042158">
    <property type="term" value="P:lipoprotein biosynthetic process"/>
    <property type="evidence" value="ECO:0007669"/>
    <property type="project" value="UniProtKB-UniRule"/>
</dbReference>
<dbReference type="Proteomes" id="UP000318359">
    <property type="component" value="Unassembled WGS sequence"/>
</dbReference>
<evidence type="ECO:0000313" key="11">
    <source>
        <dbReference type="EMBL" id="RZO18635.1"/>
    </source>
</evidence>
<dbReference type="GO" id="GO:0016410">
    <property type="term" value="F:N-acyltransferase activity"/>
    <property type="evidence" value="ECO:0007669"/>
    <property type="project" value="UniProtKB-UniRule"/>
</dbReference>
<evidence type="ECO:0000256" key="4">
    <source>
        <dbReference type="ARBA" id="ARBA00022679"/>
    </source>
</evidence>
<dbReference type="HAMAP" id="MF_01148">
    <property type="entry name" value="Lnt"/>
    <property type="match status" value="1"/>
</dbReference>
<feature type="transmembrane region" description="Helical" evidence="9">
    <location>
        <begin position="470"/>
        <end position="492"/>
    </location>
</feature>
<dbReference type="Gene3D" id="3.60.110.10">
    <property type="entry name" value="Carbon-nitrogen hydrolase"/>
    <property type="match status" value="1"/>
</dbReference>
<comment type="similarity">
    <text evidence="2 9">Belongs to the CN hydrolase family. Apolipoprotein N-acyltransferase subfamily.</text>
</comment>
<feature type="transmembrane region" description="Helical" evidence="9">
    <location>
        <begin position="62"/>
        <end position="83"/>
    </location>
</feature>
<keyword evidence="11" id="KW-0449">Lipoprotein</keyword>
<feature type="transmembrane region" description="Helical" evidence="9">
    <location>
        <begin position="16"/>
        <end position="41"/>
    </location>
</feature>
<comment type="pathway">
    <text evidence="9">Protein modification; lipoprotein biosynthesis (N-acyl transfer).</text>
</comment>
<keyword evidence="7 9" id="KW-0472">Membrane</keyword>
<dbReference type="PANTHER" id="PTHR38686:SF1">
    <property type="entry name" value="APOLIPOPROTEIN N-ACYLTRANSFERASE"/>
    <property type="match status" value="1"/>
</dbReference>
<keyword evidence="4 9" id="KW-0808">Transferase</keyword>
<dbReference type="InterPro" id="IPR004563">
    <property type="entry name" value="Apolipo_AcylTrfase"/>
</dbReference>
<dbReference type="InterPro" id="IPR036526">
    <property type="entry name" value="C-N_Hydrolase_sf"/>
</dbReference>
<evidence type="ECO:0000256" key="9">
    <source>
        <dbReference type="HAMAP-Rule" id="MF_01148"/>
    </source>
</evidence>
<feature type="domain" description="CN hydrolase" evidence="10">
    <location>
        <begin position="227"/>
        <end position="460"/>
    </location>
</feature>
<dbReference type="UniPathway" id="UPA00666"/>
<keyword evidence="3 9" id="KW-1003">Cell membrane</keyword>
<evidence type="ECO:0000256" key="8">
    <source>
        <dbReference type="ARBA" id="ARBA00023315"/>
    </source>
</evidence>
<proteinExistence type="inferred from homology"/>
<evidence type="ECO:0000256" key="5">
    <source>
        <dbReference type="ARBA" id="ARBA00022692"/>
    </source>
</evidence>
<evidence type="ECO:0000313" key="12">
    <source>
        <dbReference type="Proteomes" id="UP000318359"/>
    </source>
</evidence>
<keyword evidence="5 9" id="KW-0812">Transmembrane</keyword>
<comment type="subcellular location">
    <subcellularLocation>
        <location evidence="1 9">Cell membrane</location>
        <topology evidence="1 9">Multi-pass membrane protein</topology>
    </subcellularLocation>
</comment>